<dbReference type="EMBL" id="CP076129">
    <property type="protein sequence ID" value="QWG09983.1"/>
    <property type="molecule type" value="Genomic_DNA"/>
</dbReference>
<accession>A0ABX8H2W9</accession>
<reference evidence="1 2" key="1">
    <citation type="submission" date="2021-05" db="EMBL/GenBank/DDBJ databases">
        <title>Comparative genomic studies on the polysaccharide-degrading batcterial strains of the Flammeovirga genus.</title>
        <authorList>
            <person name="Zewei F."/>
            <person name="Zheng Z."/>
            <person name="Yu L."/>
            <person name="Ruyue G."/>
            <person name="Yanhong M."/>
            <person name="Yuanyuan C."/>
            <person name="Jingyan G."/>
            <person name="Wenjun H."/>
        </authorList>
    </citation>
    <scope>NUCLEOTIDE SEQUENCE [LARGE SCALE GENOMIC DNA]</scope>
    <source>
        <strain evidence="1 2">YS10</strain>
    </source>
</reference>
<dbReference type="RefSeq" id="WP_144076637.1">
    <property type="nucleotide sequence ID" value="NZ_CP076129.1"/>
</dbReference>
<organism evidence="1 2">
    <name type="scientific">Flammeovirga kamogawensis</name>
    <dbReference type="NCBI Taxonomy" id="373891"/>
    <lineage>
        <taxon>Bacteria</taxon>
        <taxon>Pseudomonadati</taxon>
        <taxon>Bacteroidota</taxon>
        <taxon>Cytophagia</taxon>
        <taxon>Cytophagales</taxon>
        <taxon>Flammeovirgaceae</taxon>
        <taxon>Flammeovirga</taxon>
    </lineage>
</organism>
<proteinExistence type="predicted"/>
<evidence type="ECO:0000313" key="2">
    <source>
        <dbReference type="Proteomes" id="UP000682802"/>
    </source>
</evidence>
<dbReference type="Proteomes" id="UP000682802">
    <property type="component" value="Chromosome 2"/>
</dbReference>
<gene>
    <name evidence="1" type="ORF">KM029_20085</name>
</gene>
<sequence>MKYIYIVSLFMVLFQSCDKDREVIFEESAQARINKASEQINTSLIAGKDGWFMNYQPNEGEKTYQVVFKFLKDNKVVVIGDMSLKIDTANYRIDYEQRPVLVFDNFSSFHNIYSRSVKFSNKAEYEFFINKTENSFELESVSDDLRSLTKVELSEADPQLTKKLEKRIKLFGAAAKAIEEGSKYRFDYVALNGYVEKSFSIDFSMKQLDKGGVKTNFTLVNDGIILENPVKIGITNFSEIHFKEVNGDLKFYTDKNEEIEFISYYNTTYSFTNGNSLDDFNKYQSFERSLSSYYKYQKQIVLNDLPIEENPFGNFVNIFGESPNNKVFIVNSIKSKNSITIVFKSEFLEVGTNEKVSFYFQNIFNVSQSNWSFKGDKMYLKNTSSAIAYSTTDFDIANYNTILDLKNLTPQQQKWGVKKDLIKIQEAIIKYFNEQTFIISNERSASGKPYFFISRGNEKMSDVWYFAY</sequence>
<keyword evidence="2" id="KW-1185">Reference proteome</keyword>
<dbReference type="PROSITE" id="PS51257">
    <property type="entry name" value="PROKAR_LIPOPROTEIN"/>
    <property type="match status" value="1"/>
</dbReference>
<evidence type="ECO:0000313" key="1">
    <source>
        <dbReference type="EMBL" id="QWG09983.1"/>
    </source>
</evidence>
<dbReference type="Pfam" id="PF14135">
    <property type="entry name" value="DUF4302"/>
    <property type="match status" value="1"/>
</dbReference>
<name>A0ABX8H2W9_9BACT</name>
<protein>
    <submittedName>
        <fullName evidence="1">DUF4302 domain-containing protein</fullName>
    </submittedName>
</protein>
<dbReference type="InterPro" id="IPR025396">
    <property type="entry name" value="DUF4302"/>
</dbReference>